<dbReference type="EMBL" id="DF967967">
    <property type="protein sequence ID" value="GAP08649.1"/>
    <property type="molecule type" value="Genomic_DNA"/>
</dbReference>
<dbReference type="Gene3D" id="2.30.110.10">
    <property type="entry name" value="Electron Transport, Fmn-binding Protein, Chain A"/>
    <property type="match status" value="1"/>
</dbReference>
<dbReference type="OrthoDB" id="159383at2"/>
<proteinExistence type="predicted"/>
<dbReference type="InterPro" id="IPR052019">
    <property type="entry name" value="F420H2_bilvrd_red/Heme_oxyg"/>
</dbReference>
<dbReference type="EMBL" id="DPBP01000030">
    <property type="protein sequence ID" value="HCE17697.1"/>
    <property type="molecule type" value="Genomic_DNA"/>
</dbReference>
<accession>A0A3D1JHH6</accession>
<evidence type="ECO:0000313" key="4">
    <source>
        <dbReference type="EMBL" id="HCE17697.1"/>
    </source>
</evidence>
<dbReference type="InterPro" id="IPR012349">
    <property type="entry name" value="Split_barrel_FMN-bd"/>
</dbReference>
<dbReference type="GO" id="GO:0070967">
    <property type="term" value="F:coenzyme F420 binding"/>
    <property type="evidence" value="ECO:0007669"/>
    <property type="project" value="TreeGrafter"/>
</dbReference>
<dbReference type="PANTHER" id="PTHR35176:SF6">
    <property type="entry name" value="HEME OXYGENASE HI_0854-RELATED"/>
    <property type="match status" value="1"/>
</dbReference>
<dbReference type="GO" id="GO:0005829">
    <property type="term" value="C:cytosol"/>
    <property type="evidence" value="ECO:0007669"/>
    <property type="project" value="TreeGrafter"/>
</dbReference>
<dbReference type="InterPro" id="IPR011576">
    <property type="entry name" value="Pyridox_Oxase_N"/>
</dbReference>
<dbReference type="Proteomes" id="UP000253922">
    <property type="component" value="Unassembled WGS sequence"/>
</dbReference>
<organism evidence="4 6">
    <name type="scientific">Anaerolinea thermolimosa</name>
    <dbReference type="NCBI Taxonomy" id="229919"/>
    <lineage>
        <taxon>Bacteria</taxon>
        <taxon>Bacillati</taxon>
        <taxon>Chloroflexota</taxon>
        <taxon>Anaerolineae</taxon>
        <taxon>Anaerolineales</taxon>
        <taxon>Anaerolineaceae</taxon>
        <taxon>Anaerolinea</taxon>
    </lineage>
</organism>
<gene>
    <name evidence="3" type="ORF">ATHL_03555</name>
    <name evidence="4" type="ORF">DEQ80_07550</name>
</gene>
<evidence type="ECO:0000259" key="2">
    <source>
        <dbReference type="Pfam" id="PF01243"/>
    </source>
</evidence>
<evidence type="ECO:0000313" key="5">
    <source>
        <dbReference type="Proteomes" id="UP000253922"/>
    </source>
</evidence>
<evidence type="ECO:0000313" key="3">
    <source>
        <dbReference type="EMBL" id="GAP08649.1"/>
    </source>
</evidence>
<dbReference type="RefSeq" id="WP_062196399.1">
    <property type="nucleotide sequence ID" value="NZ_DF967967.1"/>
</dbReference>
<reference evidence="3" key="1">
    <citation type="journal article" date="2015" name="Genome Announc.">
        <title>Draft Genome Sequences of Anaerolinea thermolimosa IMO-1, Bellilinea caldifistulae GOMI-1, Leptolinea tardivitalis YMTK-2, Levilinea saccharolytica KIBI-1, Longilinea arvoryzae KOME-1, Previously Described as Members of the Class Anaerolineae (Chloroflexi).</title>
        <authorList>
            <person name="Matsuura N."/>
            <person name="Tourlousse M.D."/>
            <person name="Ohashi A."/>
            <person name="Hugenholtz P."/>
            <person name="Sekiguchi Y."/>
        </authorList>
    </citation>
    <scope>NUCLEOTIDE SEQUENCE</scope>
    <source>
        <strain evidence="3">IMO-1</strain>
    </source>
</reference>
<evidence type="ECO:0000313" key="6">
    <source>
        <dbReference type="Proteomes" id="UP000264141"/>
    </source>
</evidence>
<reference evidence="4 6" key="3">
    <citation type="journal article" date="2018" name="Nat. Biotechnol.">
        <title>A standardized bacterial taxonomy based on genome phylogeny substantially revises the tree of life.</title>
        <authorList>
            <person name="Parks D.H."/>
            <person name="Chuvochina M."/>
            <person name="Waite D.W."/>
            <person name="Rinke C."/>
            <person name="Skarshewski A."/>
            <person name="Chaumeil P.A."/>
            <person name="Hugenholtz P."/>
        </authorList>
    </citation>
    <scope>NUCLEOTIDE SEQUENCE [LARGE SCALE GENOMIC DNA]</scope>
    <source>
        <strain evidence="4">UBA8781</strain>
    </source>
</reference>
<dbReference type="Pfam" id="PF01243">
    <property type="entry name" value="PNPOx_N"/>
    <property type="match status" value="1"/>
</dbReference>
<keyword evidence="1" id="KW-0560">Oxidoreductase</keyword>
<feature type="domain" description="Pyridoxamine 5'-phosphate oxidase N-terminal" evidence="2">
    <location>
        <begin position="3"/>
        <end position="136"/>
    </location>
</feature>
<dbReference type="Proteomes" id="UP000264141">
    <property type="component" value="Unassembled WGS sequence"/>
</dbReference>
<keyword evidence="5" id="KW-1185">Reference proteome</keyword>
<dbReference type="STRING" id="229919.GCA_001050195_03489"/>
<dbReference type="AlphaFoldDB" id="A0A3D1JHH6"/>
<dbReference type="SUPFAM" id="SSF50475">
    <property type="entry name" value="FMN-binding split barrel"/>
    <property type="match status" value="1"/>
</dbReference>
<reference evidence="5" key="2">
    <citation type="submission" date="2015-07" db="EMBL/GenBank/DDBJ databases">
        <title>Draft Genome Sequences of Anaerolinea thermolimosa IMO-1, Bellilinea caldifistulae GOMI-1, Leptolinea tardivitalis YMTK-2, Levilinea saccharolytica KIBI-1,Longilinea arvoryzae KOME-1, Previously Described as Members of the Anaerolineaceae (Chloroflexi).</title>
        <authorList>
            <person name="Sekiguchi Y."/>
            <person name="Ohashi A."/>
            <person name="Matsuura N."/>
            <person name="Tourlousse M.D."/>
        </authorList>
    </citation>
    <scope>NUCLEOTIDE SEQUENCE [LARGE SCALE GENOMIC DNA]</scope>
    <source>
        <strain evidence="5">IMO-1</strain>
    </source>
</reference>
<dbReference type="GO" id="GO:0016627">
    <property type="term" value="F:oxidoreductase activity, acting on the CH-CH group of donors"/>
    <property type="evidence" value="ECO:0007669"/>
    <property type="project" value="TreeGrafter"/>
</dbReference>
<sequence>MSEIDEFLARPLLARLATADPDTLQPHVVPVWYGWDGQGLWISAFRSTRKVKELMRNPRCSIVIDVDGPTSGLRAVLMEGEARLVTTPPELLREKTTWVYARYLGPQGVLEAEPQSWIEDPENLLIHLKPSLIKTWK</sequence>
<evidence type="ECO:0000256" key="1">
    <source>
        <dbReference type="ARBA" id="ARBA00023002"/>
    </source>
</evidence>
<protein>
    <submittedName>
        <fullName evidence="3">Predicted flavin-nucleotide-binding protein</fullName>
    </submittedName>
</protein>
<name>A0A3D1JHH6_9CHLR</name>
<dbReference type="PANTHER" id="PTHR35176">
    <property type="entry name" value="HEME OXYGENASE HI_0854-RELATED"/>
    <property type="match status" value="1"/>
</dbReference>